<dbReference type="EMBL" id="JAFHLR010000009">
    <property type="protein sequence ID" value="KAG5486012.1"/>
    <property type="molecule type" value="Genomic_DNA"/>
</dbReference>
<name>A0A836GPY4_9TRYP</name>
<reference evidence="2" key="1">
    <citation type="journal article" date="2021" name="Microbiol. Resour. Announc.">
        <title>LGAAP: Leishmaniinae Genome Assembly and Annotation Pipeline.</title>
        <authorList>
            <person name="Almutairi H."/>
            <person name="Urbaniak M.D."/>
            <person name="Bates M.D."/>
            <person name="Jariyapan N."/>
            <person name="Kwakye-Nuako G."/>
            <person name="Thomaz-Soccol V."/>
            <person name="Al-Salem W.S."/>
            <person name="Dillon R.J."/>
            <person name="Bates P.A."/>
            <person name="Gatherer D."/>
        </authorList>
    </citation>
    <scope>NUCLEOTIDE SEQUENCE [LARGE SCALE GENOMIC DNA]</scope>
</reference>
<organism evidence="1 2">
    <name type="scientific">Leishmania orientalis</name>
    <dbReference type="NCBI Taxonomy" id="2249476"/>
    <lineage>
        <taxon>Eukaryota</taxon>
        <taxon>Discoba</taxon>
        <taxon>Euglenozoa</taxon>
        <taxon>Kinetoplastea</taxon>
        <taxon>Metakinetoplastina</taxon>
        <taxon>Trypanosomatida</taxon>
        <taxon>Trypanosomatidae</taxon>
        <taxon>Leishmaniinae</taxon>
        <taxon>Leishmania</taxon>
    </lineage>
</organism>
<dbReference type="AlphaFoldDB" id="A0A836GPY4"/>
<reference evidence="2" key="2">
    <citation type="journal article" date="2021" name="Sci. Data">
        <title>Chromosome-scale genome sequencing, assembly and annotation of six genomes from subfamily Leishmaniinae.</title>
        <authorList>
            <person name="Almutairi H."/>
            <person name="Urbaniak M.D."/>
            <person name="Bates M.D."/>
            <person name="Jariyapan N."/>
            <person name="Kwakye-Nuako G."/>
            <person name="Thomaz Soccol V."/>
            <person name="Al-Salem W.S."/>
            <person name="Dillon R.J."/>
            <person name="Bates P.A."/>
            <person name="Gatherer D."/>
        </authorList>
    </citation>
    <scope>NUCLEOTIDE SEQUENCE [LARGE SCALE GENOMIC DNA]</scope>
</reference>
<dbReference type="KEGG" id="loi:92362566"/>
<sequence length="241" mass="25768">MTFVFESRLLPFSNISEEYAARVQPIVADYGLEDLTLWDRCMLAAVLPVVQQRHSVGTPAVPPSTVLSSPPLGLDGSDNADAATAAVVLTSSLPATMRAASNEEKAKASQGMADAPSFEDVALSLTIVRALDELEAVFDSSMSTRAELKRQQQQCASKVCAAEATCCAKAQPKRTSEEILMEQLLQERFYDSTPYLPESSSDDDETGGEAELDVAMCFNFEGESLGVGSATVFGGHGCHPY</sequence>
<proteinExistence type="predicted"/>
<accession>A0A836GPY4</accession>
<comment type="caution">
    <text evidence="1">The sequence shown here is derived from an EMBL/GenBank/DDBJ whole genome shotgun (WGS) entry which is preliminary data.</text>
</comment>
<dbReference type="GeneID" id="92362566"/>
<dbReference type="Proteomes" id="UP000674143">
    <property type="component" value="Unassembled WGS sequence"/>
</dbReference>
<dbReference type="RefSeq" id="XP_067065343.1">
    <property type="nucleotide sequence ID" value="XM_067208632.1"/>
</dbReference>
<evidence type="ECO:0000313" key="1">
    <source>
        <dbReference type="EMBL" id="KAG5486012.1"/>
    </source>
</evidence>
<gene>
    <name evidence="1" type="ORF">LSCM4_06718</name>
</gene>
<protein>
    <submittedName>
        <fullName evidence="1">Uncharacterized protein</fullName>
    </submittedName>
</protein>
<keyword evidence="2" id="KW-1185">Reference proteome</keyword>
<evidence type="ECO:0000313" key="2">
    <source>
        <dbReference type="Proteomes" id="UP000674143"/>
    </source>
</evidence>